<sequence length="130" mass="14426">MYSAPLRSSSRRCNPVPIQKPPPSDRKSRSRDQKFRNPLPTPPPRRQLPLKSPPLPPGLILRLLEPIPRRKQDRRQTHRGKAAAAIATTTIADCCSCAIIAARLPPAAPTPPRHTEVNARGENSSWANEH</sequence>
<feature type="compositionally biased region" description="Basic and acidic residues" evidence="1">
    <location>
        <begin position="23"/>
        <end position="35"/>
    </location>
</feature>
<feature type="non-terminal residue" evidence="2">
    <location>
        <position position="1"/>
    </location>
</feature>
<dbReference type="Proteomes" id="UP000324897">
    <property type="component" value="Unassembled WGS sequence"/>
</dbReference>
<proteinExistence type="predicted"/>
<dbReference type="Gramene" id="TVU16760">
    <property type="protein sequence ID" value="TVU16760"/>
    <property type="gene ID" value="EJB05_36914"/>
</dbReference>
<evidence type="ECO:0000313" key="3">
    <source>
        <dbReference type="Proteomes" id="UP000324897"/>
    </source>
</evidence>
<keyword evidence="3" id="KW-1185">Reference proteome</keyword>
<evidence type="ECO:0000313" key="2">
    <source>
        <dbReference type="EMBL" id="TVU16760.1"/>
    </source>
</evidence>
<feature type="compositionally biased region" description="Polar residues" evidence="1">
    <location>
        <begin position="1"/>
        <end position="12"/>
    </location>
</feature>
<name>A0A5J9TZK6_9POAL</name>
<dbReference type="AlphaFoldDB" id="A0A5J9TZK6"/>
<feature type="compositionally biased region" description="Pro residues" evidence="1">
    <location>
        <begin position="39"/>
        <end position="57"/>
    </location>
</feature>
<reference evidence="2 3" key="1">
    <citation type="journal article" date="2019" name="Sci. Rep.">
        <title>A high-quality genome of Eragrostis curvula grass provides insights into Poaceae evolution and supports new strategies to enhance forage quality.</title>
        <authorList>
            <person name="Carballo J."/>
            <person name="Santos B.A.C.M."/>
            <person name="Zappacosta D."/>
            <person name="Garbus I."/>
            <person name="Selva J.P."/>
            <person name="Gallo C.A."/>
            <person name="Diaz A."/>
            <person name="Albertini E."/>
            <person name="Caccamo M."/>
            <person name="Echenique V."/>
        </authorList>
    </citation>
    <scope>NUCLEOTIDE SEQUENCE [LARGE SCALE GENOMIC DNA]</scope>
    <source>
        <strain evidence="3">cv. Victoria</strain>
        <tissue evidence="2">Leaf</tissue>
    </source>
</reference>
<feature type="region of interest" description="Disordered" evidence="1">
    <location>
        <begin position="105"/>
        <end position="130"/>
    </location>
</feature>
<protein>
    <submittedName>
        <fullName evidence="2">Uncharacterized protein</fullName>
    </submittedName>
</protein>
<feature type="compositionally biased region" description="Polar residues" evidence="1">
    <location>
        <begin position="121"/>
        <end position="130"/>
    </location>
</feature>
<comment type="caution">
    <text evidence="2">The sequence shown here is derived from an EMBL/GenBank/DDBJ whole genome shotgun (WGS) entry which is preliminary data.</text>
</comment>
<evidence type="ECO:0000256" key="1">
    <source>
        <dbReference type="SAM" id="MobiDB-lite"/>
    </source>
</evidence>
<organism evidence="2 3">
    <name type="scientific">Eragrostis curvula</name>
    <name type="common">weeping love grass</name>
    <dbReference type="NCBI Taxonomy" id="38414"/>
    <lineage>
        <taxon>Eukaryota</taxon>
        <taxon>Viridiplantae</taxon>
        <taxon>Streptophyta</taxon>
        <taxon>Embryophyta</taxon>
        <taxon>Tracheophyta</taxon>
        <taxon>Spermatophyta</taxon>
        <taxon>Magnoliopsida</taxon>
        <taxon>Liliopsida</taxon>
        <taxon>Poales</taxon>
        <taxon>Poaceae</taxon>
        <taxon>PACMAD clade</taxon>
        <taxon>Chloridoideae</taxon>
        <taxon>Eragrostideae</taxon>
        <taxon>Eragrostidinae</taxon>
        <taxon>Eragrostis</taxon>
    </lineage>
</organism>
<feature type="region of interest" description="Disordered" evidence="1">
    <location>
        <begin position="1"/>
        <end position="57"/>
    </location>
</feature>
<dbReference type="EMBL" id="RWGY01000030">
    <property type="protein sequence ID" value="TVU16760.1"/>
    <property type="molecule type" value="Genomic_DNA"/>
</dbReference>
<gene>
    <name evidence="2" type="ORF">EJB05_36914</name>
</gene>
<accession>A0A5J9TZK6</accession>